<keyword evidence="3" id="KW-1185">Reference proteome</keyword>
<accession>A0A9W8N4V1</accession>
<sequence>MSETEDLDSGLLGIALSDSEGEPSDEATSTKKPSQEARTGQSEADFQEVKRTYRVKVENGEVRIPNSDLFPAYSSSYYMEDCAVAAWPAGPQTRGAGPAACRGGAVLLPAVLGGCAVRQVRD</sequence>
<feature type="compositionally biased region" description="Polar residues" evidence="1">
    <location>
        <begin position="26"/>
        <end position="44"/>
    </location>
</feature>
<feature type="region of interest" description="Disordered" evidence="1">
    <location>
        <begin position="1"/>
        <end position="47"/>
    </location>
</feature>
<gene>
    <name evidence="2" type="ORF">NPX13_g10412</name>
</gene>
<dbReference type="AlphaFoldDB" id="A0A9W8N4V1"/>
<proteinExistence type="predicted"/>
<organism evidence="2 3">
    <name type="scientific">Xylaria arbuscula</name>
    <dbReference type="NCBI Taxonomy" id="114810"/>
    <lineage>
        <taxon>Eukaryota</taxon>
        <taxon>Fungi</taxon>
        <taxon>Dikarya</taxon>
        <taxon>Ascomycota</taxon>
        <taxon>Pezizomycotina</taxon>
        <taxon>Sordariomycetes</taxon>
        <taxon>Xylariomycetidae</taxon>
        <taxon>Xylariales</taxon>
        <taxon>Xylariaceae</taxon>
        <taxon>Xylaria</taxon>
    </lineage>
</organism>
<name>A0A9W8N4V1_9PEZI</name>
<comment type="caution">
    <text evidence="2">The sequence shown here is derived from an EMBL/GenBank/DDBJ whole genome shotgun (WGS) entry which is preliminary data.</text>
</comment>
<dbReference type="EMBL" id="JANPWZ010002930">
    <property type="protein sequence ID" value="KAJ3555179.1"/>
    <property type="molecule type" value="Genomic_DNA"/>
</dbReference>
<protein>
    <submittedName>
        <fullName evidence="2">Uncharacterized protein</fullName>
    </submittedName>
</protein>
<evidence type="ECO:0000256" key="1">
    <source>
        <dbReference type="SAM" id="MobiDB-lite"/>
    </source>
</evidence>
<evidence type="ECO:0000313" key="3">
    <source>
        <dbReference type="Proteomes" id="UP001148614"/>
    </source>
</evidence>
<evidence type="ECO:0000313" key="2">
    <source>
        <dbReference type="EMBL" id="KAJ3555179.1"/>
    </source>
</evidence>
<reference evidence="2" key="1">
    <citation type="submission" date="2022-07" db="EMBL/GenBank/DDBJ databases">
        <title>Genome Sequence of Xylaria arbuscula.</title>
        <authorList>
            <person name="Buettner E."/>
        </authorList>
    </citation>
    <scope>NUCLEOTIDE SEQUENCE</scope>
    <source>
        <strain evidence="2">VT107</strain>
    </source>
</reference>
<dbReference type="Proteomes" id="UP001148614">
    <property type="component" value="Unassembled WGS sequence"/>
</dbReference>